<evidence type="ECO:0000256" key="2">
    <source>
        <dbReference type="ARBA" id="ARBA00022630"/>
    </source>
</evidence>
<dbReference type="PRINTS" id="PR00420">
    <property type="entry name" value="RNGMNOXGNASE"/>
</dbReference>
<dbReference type="Gene3D" id="3.50.50.60">
    <property type="entry name" value="FAD/NAD(P)-binding domain"/>
    <property type="match status" value="1"/>
</dbReference>
<feature type="domain" description="Phenol hydroxylase-like C-terminal dimerisation" evidence="7">
    <location>
        <begin position="485"/>
        <end position="701"/>
    </location>
</feature>
<keyword evidence="2" id="KW-0285">Flavoprotein</keyword>
<comment type="similarity">
    <text evidence="1">Belongs to the PheA/TfdB FAD monooxygenase family.</text>
</comment>
<feature type="region of interest" description="Disordered" evidence="5">
    <location>
        <begin position="15"/>
        <end position="44"/>
    </location>
</feature>
<dbReference type="InterPro" id="IPR002938">
    <property type="entry name" value="FAD-bd"/>
</dbReference>
<dbReference type="InterPro" id="IPR050641">
    <property type="entry name" value="RIFMO-like"/>
</dbReference>
<evidence type="ECO:0000256" key="1">
    <source>
        <dbReference type="ARBA" id="ARBA00007801"/>
    </source>
</evidence>
<dbReference type="EMBL" id="SNSC02000016">
    <property type="protein sequence ID" value="TID17511.1"/>
    <property type="molecule type" value="Genomic_DNA"/>
</dbReference>
<dbReference type="AlphaFoldDB" id="A0A4Z1P8F5"/>
<dbReference type="PANTHER" id="PTHR43004:SF4">
    <property type="entry name" value="FAD-BINDING DOMAIN-CONTAINING PROTEIN"/>
    <property type="match status" value="1"/>
</dbReference>
<keyword evidence="8" id="KW-0503">Monooxygenase</keyword>
<keyword evidence="4" id="KW-0560">Oxidoreductase</keyword>
<evidence type="ECO:0000256" key="3">
    <source>
        <dbReference type="ARBA" id="ARBA00022827"/>
    </source>
</evidence>
<dbReference type="InterPro" id="IPR012941">
    <property type="entry name" value="Phe_hydrox_C_dim_dom"/>
</dbReference>
<dbReference type="Gene3D" id="3.40.30.20">
    <property type="match status" value="1"/>
</dbReference>
<sequence length="704" mass="79700">MPEFWRQNSQKLHRKLSRADISPQNTETVDYHRTLTPKSSYSSSYSAKDFNALLPQERAQQKQLQWRETQESLQLFDPLQRSALQQFDLNLQSPPSPPPPTSSDVLVVGAGPAGLMLACNLIRFGINAEAIDNRHEKTPTGRADSLQPKTIETLKQMRLADRLLTKGVKVHDVRCWQSCAEQPLRRISKDRQFPPSSLDCLDPYLLLAHQGFVEDIFIKDIMERGVEVQRDLSFVDYKSEIGQNNPLQVICKVNSSQEKEVLTSRYLIGCDGSQSNVRKVMGSRPVGHSSDVIWAVIDGELETDFPDLYSKVAIHSDEYGSILLFPREQNLTRLYIEMRKDLREGSARESQETVMARVEAILDPYYIHWRHIEWFGHYQIGQKVASRYQDEENKVFIAGDATQTMSPNASQGMNHSLHDSFNLAWKLNLAVRGLAKPCLLATYEIERRQVAQELTNFDLEQSSAPVAASTPTARNIRFNSGYAAEYSPSVLNKCQPQKSCSTLPLRPGTLLPPARATRCIDFNPVDLHLDIPMLGQFRLFFFTKNTTDTYGFLDILSTHAISHNTFLGRLTHSINTSYTLQPPLAAASDDFIRPERYTPISGLFTFALVVQQKSEDVENREVPSLWRDSKFTVYADDIPESDTRGLGVTEKWMGGVKDGEVGILVVRPDGYLGCAEKFRGKKEEGLKAARWLDEYFDGFLQCTC</sequence>
<dbReference type="Pfam" id="PF01494">
    <property type="entry name" value="FAD_binding_3"/>
    <property type="match status" value="1"/>
</dbReference>
<dbReference type="PANTHER" id="PTHR43004">
    <property type="entry name" value="TRK SYSTEM POTASSIUM UPTAKE PROTEIN"/>
    <property type="match status" value="1"/>
</dbReference>
<name>A0A4Z1P8F5_9PEZI</name>
<evidence type="ECO:0000256" key="4">
    <source>
        <dbReference type="ARBA" id="ARBA00023002"/>
    </source>
</evidence>
<keyword evidence="3" id="KW-0274">FAD</keyword>
<dbReference type="STRING" id="86259.A0A4Z1P8F5"/>
<dbReference type="GO" id="GO:0071949">
    <property type="term" value="F:FAD binding"/>
    <property type="evidence" value="ECO:0007669"/>
    <property type="project" value="InterPro"/>
</dbReference>
<evidence type="ECO:0000259" key="7">
    <source>
        <dbReference type="Pfam" id="PF07976"/>
    </source>
</evidence>
<dbReference type="Pfam" id="PF07976">
    <property type="entry name" value="Phe_hydrox_dim"/>
    <property type="match status" value="1"/>
</dbReference>
<dbReference type="SUPFAM" id="SSF51905">
    <property type="entry name" value="FAD/NAD(P)-binding domain"/>
    <property type="match status" value="1"/>
</dbReference>
<dbReference type="InterPro" id="IPR038220">
    <property type="entry name" value="PHOX_C_sf"/>
</dbReference>
<proteinExistence type="inferred from homology"/>
<organism evidence="8 9">
    <name type="scientific">Venturia nashicola</name>
    <dbReference type="NCBI Taxonomy" id="86259"/>
    <lineage>
        <taxon>Eukaryota</taxon>
        <taxon>Fungi</taxon>
        <taxon>Dikarya</taxon>
        <taxon>Ascomycota</taxon>
        <taxon>Pezizomycotina</taxon>
        <taxon>Dothideomycetes</taxon>
        <taxon>Pleosporomycetidae</taxon>
        <taxon>Venturiales</taxon>
        <taxon>Venturiaceae</taxon>
        <taxon>Venturia</taxon>
    </lineage>
</organism>
<evidence type="ECO:0000256" key="5">
    <source>
        <dbReference type="SAM" id="MobiDB-lite"/>
    </source>
</evidence>
<evidence type="ECO:0000259" key="6">
    <source>
        <dbReference type="Pfam" id="PF01494"/>
    </source>
</evidence>
<evidence type="ECO:0000313" key="9">
    <source>
        <dbReference type="Proteomes" id="UP000298493"/>
    </source>
</evidence>
<comment type="caution">
    <text evidence="8">The sequence shown here is derived from an EMBL/GenBank/DDBJ whole genome shotgun (WGS) entry which is preliminary data.</text>
</comment>
<feature type="domain" description="FAD-binding" evidence="6">
    <location>
        <begin position="103"/>
        <end position="457"/>
    </location>
</feature>
<evidence type="ECO:0000313" key="8">
    <source>
        <dbReference type="EMBL" id="TID17511.1"/>
    </source>
</evidence>
<dbReference type="SUPFAM" id="SSF54373">
    <property type="entry name" value="FAD-linked reductases, C-terminal domain"/>
    <property type="match status" value="1"/>
</dbReference>
<gene>
    <name evidence="8" type="ORF">E6O75_ATG08257</name>
</gene>
<dbReference type="InterPro" id="IPR036188">
    <property type="entry name" value="FAD/NAD-bd_sf"/>
</dbReference>
<reference evidence="8 9" key="1">
    <citation type="submission" date="2019-04" db="EMBL/GenBank/DDBJ databases">
        <title>High contiguity whole genome sequence and gene annotation resource for two Venturia nashicola isolates.</title>
        <authorList>
            <person name="Prokchorchik M."/>
            <person name="Won K."/>
            <person name="Lee Y."/>
            <person name="Choi E.D."/>
            <person name="Segonzac C."/>
            <person name="Sohn K.H."/>
        </authorList>
    </citation>
    <scope>NUCLEOTIDE SEQUENCE [LARGE SCALE GENOMIC DNA]</scope>
    <source>
        <strain evidence="8 9">PRI2</strain>
    </source>
</reference>
<dbReference type="GO" id="GO:0016709">
    <property type="term" value="F:oxidoreductase activity, acting on paired donors, with incorporation or reduction of molecular oxygen, NAD(P)H as one donor, and incorporation of one atom of oxygen"/>
    <property type="evidence" value="ECO:0007669"/>
    <property type="project" value="UniProtKB-ARBA"/>
</dbReference>
<protein>
    <submittedName>
        <fullName evidence="8">FAD monooxygenase-like protein</fullName>
    </submittedName>
</protein>
<dbReference type="Proteomes" id="UP000298493">
    <property type="component" value="Unassembled WGS sequence"/>
</dbReference>
<dbReference type="Gene3D" id="3.30.9.10">
    <property type="entry name" value="D-Amino Acid Oxidase, subunit A, domain 2"/>
    <property type="match status" value="1"/>
</dbReference>
<accession>A0A4Z1P8F5</accession>
<dbReference type="InterPro" id="IPR036249">
    <property type="entry name" value="Thioredoxin-like_sf"/>
</dbReference>
<dbReference type="SUPFAM" id="SSF52833">
    <property type="entry name" value="Thioredoxin-like"/>
    <property type="match status" value="1"/>
</dbReference>
<keyword evidence="9" id="KW-1185">Reference proteome</keyword>